<dbReference type="PANTHER" id="PTHR48104">
    <property type="entry name" value="METACASPASE-4"/>
    <property type="match status" value="1"/>
</dbReference>
<feature type="compositionally biased region" description="Polar residues" evidence="4">
    <location>
        <begin position="132"/>
        <end position="148"/>
    </location>
</feature>
<evidence type="ECO:0000256" key="4">
    <source>
        <dbReference type="SAM" id="MobiDB-lite"/>
    </source>
</evidence>
<keyword evidence="7" id="KW-1185">Reference proteome</keyword>
<organism evidence="6 7">
    <name type="scientific">Tieghemiomyces parasiticus</name>
    <dbReference type="NCBI Taxonomy" id="78921"/>
    <lineage>
        <taxon>Eukaryota</taxon>
        <taxon>Fungi</taxon>
        <taxon>Fungi incertae sedis</taxon>
        <taxon>Zoopagomycota</taxon>
        <taxon>Kickxellomycotina</taxon>
        <taxon>Dimargaritomycetes</taxon>
        <taxon>Dimargaritales</taxon>
        <taxon>Dimargaritaceae</taxon>
        <taxon>Tieghemiomyces</taxon>
    </lineage>
</organism>
<protein>
    <recommendedName>
        <fullName evidence="5">Peptidase C14 caspase domain-containing protein</fullName>
    </recommendedName>
</protein>
<accession>A0A9W8DT76</accession>
<evidence type="ECO:0000256" key="1">
    <source>
        <dbReference type="ARBA" id="ARBA00009005"/>
    </source>
</evidence>
<evidence type="ECO:0000256" key="2">
    <source>
        <dbReference type="ARBA" id="ARBA00022703"/>
    </source>
</evidence>
<dbReference type="Proteomes" id="UP001150569">
    <property type="component" value="Unassembled WGS sequence"/>
</dbReference>
<dbReference type="GO" id="GO:0006915">
    <property type="term" value="P:apoptotic process"/>
    <property type="evidence" value="ECO:0007669"/>
    <property type="project" value="UniProtKB-KW"/>
</dbReference>
<keyword evidence="3" id="KW-0645">Protease</keyword>
<feature type="compositionally biased region" description="Low complexity" evidence="4">
    <location>
        <begin position="73"/>
        <end position="93"/>
    </location>
</feature>
<dbReference type="EMBL" id="JANBPT010000279">
    <property type="protein sequence ID" value="KAJ1924336.1"/>
    <property type="molecule type" value="Genomic_DNA"/>
</dbReference>
<dbReference type="Gene3D" id="3.40.50.12660">
    <property type="match status" value="2"/>
</dbReference>
<evidence type="ECO:0000259" key="5">
    <source>
        <dbReference type="Pfam" id="PF00656"/>
    </source>
</evidence>
<reference evidence="6" key="1">
    <citation type="submission" date="2022-07" db="EMBL/GenBank/DDBJ databases">
        <title>Phylogenomic reconstructions and comparative analyses of Kickxellomycotina fungi.</title>
        <authorList>
            <person name="Reynolds N.K."/>
            <person name="Stajich J.E."/>
            <person name="Barry K."/>
            <person name="Grigoriev I.V."/>
            <person name="Crous P."/>
            <person name="Smith M.E."/>
        </authorList>
    </citation>
    <scope>NUCLEOTIDE SEQUENCE</scope>
    <source>
        <strain evidence="6">RSA 861</strain>
    </source>
</reference>
<dbReference type="InterPro" id="IPR029030">
    <property type="entry name" value="Caspase-like_dom_sf"/>
</dbReference>
<comment type="similarity">
    <text evidence="1">Belongs to the peptidase C14B family.</text>
</comment>
<gene>
    <name evidence="6" type="ORF">IWQ60_005272</name>
</gene>
<dbReference type="AlphaFoldDB" id="A0A9W8DT76"/>
<dbReference type="SUPFAM" id="SSF52129">
    <property type="entry name" value="Caspase-like"/>
    <property type="match status" value="1"/>
</dbReference>
<feature type="domain" description="Peptidase C14 caspase" evidence="5">
    <location>
        <begin position="253"/>
        <end position="540"/>
    </location>
</feature>
<comment type="caution">
    <text evidence="6">The sequence shown here is derived from an EMBL/GenBank/DDBJ whole genome shotgun (WGS) entry which is preliminary data.</text>
</comment>
<evidence type="ECO:0000313" key="7">
    <source>
        <dbReference type="Proteomes" id="UP001150569"/>
    </source>
</evidence>
<evidence type="ECO:0000313" key="6">
    <source>
        <dbReference type="EMBL" id="KAJ1924336.1"/>
    </source>
</evidence>
<dbReference type="InterPro" id="IPR011600">
    <property type="entry name" value="Pept_C14_caspase"/>
</dbReference>
<keyword evidence="3" id="KW-0788">Thiol protease</keyword>
<name>A0A9W8DT76_9FUNG</name>
<feature type="compositionally biased region" description="Gly residues" evidence="4">
    <location>
        <begin position="32"/>
        <end position="46"/>
    </location>
</feature>
<feature type="compositionally biased region" description="Gly residues" evidence="4">
    <location>
        <begin position="56"/>
        <end position="72"/>
    </location>
</feature>
<keyword evidence="3" id="KW-0378">Hydrolase</keyword>
<feature type="compositionally biased region" description="Gly residues" evidence="4">
    <location>
        <begin position="110"/>
        <end position="121"/>
    </location>
</feature>
<feature type="region of interest" description="Disordered" evidence="4">
    <location>
        <begin position="1"/>
        <end position="235"/>
    </location>
</feature>
<evidence type="ECO:0000256" key="3">
    <source>
        <dbReference type="ARBA" id="ARBA00022807"/>
    </source>
</evidence>
<proteinExistence type="inferred from homology"/>
<keyword evidence="2" id="KW-0053">Apoptosis</keyword>
<sequence>MFSRLTDFIEDKAKEFANNNDDRGSSSQQPDGGYGNYPGSQGGYGNQDGSNQYPGSQGGYGNYPGSQGGGNQYPGSQSGYGSYPGSQGGSNQYPGQQGGSQNFPPSPYQQGGGNQYPGNQGGDNYYLGNQGGPHNQGHTDYPSSNPYGQSGGHQYPGSQYPGSHNDDGGYHQRPPQAGNFPQGGPSMHGYQPYSEQAYMNAPPPQGPGPQGMHIAPPGSEFFASSPHPGGSNGGAYVQDVGGYQTQLSNCRGRKKALFIGINYFNTDAALKGCINDVKNISEFLLSHKGFNRADCVFLTDDQSEQKFLPTYANIQAGCAWLVKDARPGDSLFLHYSGHGGTQKDTNNDEADGFDETILPLDYKECGQITDDLLNDWLVKPLPGGARLTCVFDSCHSGTVLDLPYVYNCDGTIEVKTTDNRKEAAMALLNAGLSFQRGDSMGAINTLVQGIKVFAQGNQGSEADRITKETKGSTADVVMFSGCRDDQTSADANINNQATGAMSHALIEVLSNVDTITYTRLLFAVRDILKSNYKQIPQMSTGRPMDMNTDFII</sequence>
<dbReference type="GO" id="GO:0005737">
    <property type="term" value="C:cytoplasm"/>
    <property type="evidence" value="ECO:0007669"/>
    <property type="project" value="TreeGrafter"/>
</dbReference>
<dbReference type="GO" id="GO:0006508">
    <property type="term" value="P:proteolysis"/>
    <property type="evidence" value="ECO:0007669"/>
    <property type="project" value="InterPro"/>
</dbReference>
<dbReference type="GO" id="GO:0004197">
    <property type="term" value="F:cysteine-type endopeptidase activity"/>
    <property type="evidence" value="ECO:0007669"/>
    <property type="project" value="InterPro"/>
</dbReference>
<feature type="compositionally biased region" description="Basic and acidic residues" evidence="4">
    <location>
        <begin position="7"/>
        <end position="24"/>
    </location>
</feature>
<dbReference type="InterPro" id="IPR050452">
    <property type="entry name" value="Metacaspase"/>
</dbReference>
<dbReference type="OrthoDB" id="3223806at2759"/>
<dbReference type="PANTHER" id="PTHR48104:SF30">
    <property type="entry name" value="METACASPASE-1"/>
    <property type="match status" value="1"/>
</dbReference>
<dbReference type="Pfam" id="PF00656">
    <property type="entry name" value="Peptidase_C14"/>
    <property type="match status" value="1"/>
</dbReference>